<protein>
    <submittedName>
        <fullName evidence="2">Uncharacterized protein</fullName>
    </submittedName>
</protein>
<evidence type="ECO:0000313" key="2">
    <source>
        <dbReference type="EMBL" id="TWS24193.1"/>
    </source>
</evidence>
<accession>A0A5C5RNY4</accession>
<evidence type="ECO:0000313" key="3">
    <source>
        <dbReference type="Proteomes" id="UP000319792"/>
    </source>
</evidence>
<dbReference type="EMBL" id="VIGV01000003">
    <property type="protein sequence ID" value="TWS24193.1"/>
    <property type="molecule type" value="Genomic_DNA"/>
</dbReference>
<proteinExistence type="predicted"/>
<evidence type="ECO:0000256" key="1">
    <source>
        <dbReference type="SAM" id="Phobius"/>
    </source>
</evidence>
<keyword evidence="1" id="KW-0472">Membrane</keyword>
<comment type="caution">
    <text evidence="2">The sequence shown here is derived from an EMBL/GenBank/DDBJ whole genome shotgun (WGS) entry which is preliminary data.</text>
</comment>
<sequence>MQTVPILAESGLSECGRTSECAQDVNTEMAVFFGIVVGVPLLLAVAVIMFFLIRILPRRR</sequence>
<dbReference type="RefSeq" id="WP_146434016.1">
    <property type="nucleotide sequence ID" value="NZ_VIGV01000003.1"/>
</dbReference>
<keyword evidence="1" id="KW-0812">Transmembrane</keyword>
<dbReference type="OrthoDB" id="9972563at2"/>
<reference evidence="2 3" key="1">
    <citation type="submission" date="2019-08" db="EMBL/GenBank/DDBJ databases">
        <title>Tsukamurella conjunctivitidis sp. nov., Tsukamurella assacharolytica sp. nov. and Tsukamurella sputae sp. nov. isolated from patients with conjunctivitis, bacteraemia (lymphoma) and respiratory infection (sputum) in Hong Kong.</title>
        <authorList>
            <person name="Fok K.M.N."/>
            <person name="Fong J.Y.H."/>
        </authorList>
    </citation>
    <scope>NUCLEOTIDE SEQUENCE [LARGE SCALE GENOMIC DNA]</scope>
    <source>
        <strain evidence="2 3">HKU70</strain>
    </source>
</reference>
<keyword evidence="1" id="KW-1133">Transmembrane helix</keyword>
<dbReference type="Proteomes" id="UP000319792">
    <property type="component" value="Unassembled WGS sequence"/>
</dbReference>
<organism evidence="2 3">
    <name type="scientific">Tsukamurella sputi</name>
    <dbReference type="NCBI Taxonomy" id="2591848"/>
    <lineage>
        <taxon>Bacteria</taxon>
        <taxon>Bacillati</taxon>
        <taxon>Actinomycetota</taxon>
        <taxon>Actinomycetes</taxon>
        <taxon>Mycobacteriales</taxon>
        <taxon>Tsukamurellaceae</taxon>
        <taxon>Tsukamurella</taxon>
    </lineage>
</organism>
<dbReference type="AlphaFoldDB" id="A0A5C5RNY4"/>
<gene>
    <name evidence="2" type="ORF">FK268_11340</name>
</gene>
<feature type="transmembrane region" description="Helical" evidence="1">
    <location>
        <begin position="29"/>
        <end position="53"/>
    </location>
</feature>
<name>A0A5C5RNY4_9ACTN</name>
<keyword evidence="3" id="KW-1185">Reference proteome</keyword>